<dbReference type="AlphaFoldDB" id="C5LZI7"/>
<evidence type="ECO:0000313" key="1">
    <source>
        <dbReference type="EMBL" id="EEQ97854.1"/>
    </source>
</evidence>
<evidence type="ECO:0000313" key="2">
    <source>
        <dbReference type="Proteomes" id="UP000007800"/>
    </source>
</evidence>
<name>C5LZI7_PERM5</name>
<dbReference type="InParanoid" id="C5LZI7"/>
<gene>
    <name evidence="1" type="ORF">Pmar_PMAR004098</name>
</gene>
<protein>
    <submittedName>
        <fullName evidence="1">Uncharacterized protein</fullName>
    </submittedName>
</protein>
<proteinExistence type="predicted"/>
<dbReference type="Proteomes" id="UP000007800">
    <property type="component" value="Unassembled WGS sequence"/>
</dbReference>
<organism evidence="2">
    <name type="scientific">Perkinsus marinus (strain ATCC 50983 / TXsc)</name>
    <dbReference type="NCBI Taxonomy" id="423536"/>
    <lineage>
        <taxon>Eukaryota</taxon>
        <taxon>Sar</taxon>
        <taxon>Alveolata</taxon>
        <taxon>Perkinsozoa</taxon>
        <taxon>Perkinsea</taxon>
        <taxon>Perkinsida</taxon>
        <taxon>Perkinsidae</taxon>
        <taxon>Perkinsus</taxon>
    </lineage>
</organism>
<dbReference type="EMBL" id="GG686886">
    <property type="protein sequence ID" value="EEQ97854.1"/>
    <property type="molecule type" value="Genomic_DNA"/>
</dbReference>
<accession>C5LZI7</accession>
<dbReference type="RefSeq" id="XP_002765137.1">
    <property type="nucleotide sequence ID" value="XM_002765091.1"/>
</dbReference>
<dbReference type="GeneID" id="9037555"/>
<sequence length="185" mass="20039">MSTFSSAPDLSGTIVETLAQPPFSVNSLRTLKAAVDDAELLGEMVVACAVVMGAVLDNDAEQPQADIIAERLRRARLRAALIAAASQKKDVVKAKFSVDAILVSAAQLFGCLPNNELVPLPHVAEVLYRDRYLFIEFKTHPEITAPASKSVIQFTRDGQAVETAKLPTGKPPNTFEQWLPLIIND</sequence>
<keyword evidence="2" id="KW-1185">Reference proteome</keyword>
<reference evidence="1 2" key="1">
    <citation type="submission" date="2008-07" db="EMBL/GenBank/DDBJ databases">
        <authorList>
            <person name="El-Sayed N."/>
            <person name="Caler E."/>
            <person name="Inman J."/>
            <person name="Amedeo P."/>
            <person name="Hass B."/>
            <person name="Wortman J."/>
        </authorList>
    </citation>
    <scope>NUCLEOTIDE SEQUENCE [LARGE SCALE GENOMIC DNA]</scope>
    <source>
        <strain evidence="2">ATCC 50983 / TXsc</strain>
    </source>
</reference>